<dbReference type="PANTHER" id="PTHR31343">
    <property type="entry name" value="T15D22.8"/>
    <property type="match status" value="1"/>
</dbReference>
<gene>
    <name evidence="1" type="ORF">ZOSMA_111G00210</name>
</gene>
<accession>A0A0K9Q5F2</accession>
<name>A0A0K9Q5F2_ZOSMR</name>
<organism evidence="1 2">
    <name type="scientific">Zostera marina</name>
    <name type="common">Eelgrass</name>
    <dbReference type="NCBI Taxonomy" id="29655"/>
    <lineage>
        <taxon>Eukaryota</taxon>
        <taxon>Viridiplantae</taxon>
        <taxon>Streptophyta</taxon>
        <taxon>Embryophyta</taxon>
        <taxon>Tracheophyta</taxon>
        <taxon>Spermatophyta</taxon>
        <taxon>Magnoliopsida</taxon>
        <taxon>Liliopsida</taxon>
        <taxon>Zosteraceae</taxon>
        <taxon>Zostera</taxon>
    </lineage>
</organism>
<protein>
    <recommendedName>
        <fullName evidence="3">DUF789 family protein</fullName>
    </recommendedName>
</protein>
<dbReference type="Pfam" id="PF05623">
    <property type="entry name" value="DUF789"/>
    <property type="match status" value="1"/>
</dbReference>
<dbReference type="AlphaFoldDB" id="A0A0K9Q5F2"/>
<dbReference type="Proteomes" id="UP000036987">
    <property type="component" value="Unassembled WGS sequence"/>
</dbReference>
<reference evidence="2" key="1">
    <citation type="journal article" date="2016" name="Nature">
        <title>The genome of the seagrass Zostera marina reveals angiosperm adaptation to the sea.</title>
        <authorList>
            <person name="Olsen J.L."/>
            <person name="Rouze P."/>
            <person name="Verhelst B."/>
            <person name="Lin Y.-C."/>
            <person name="Bayer T."/>
            <person name="Collen J."/>
            <person name="Dattolo E."/>
            <person name="De Paoli E."/>
            <person name="Dittami S."/>
            <person name="Maumus F."/>
            <person name="Michel G."/>
            <person name="Kersting A."/>
            <person name="Lauritano C."/>
            <person name="Lohaus R."/>
            <person name="Toepel M."/>
            <person name="Tonon T."/>
            <person name="Vanneste K."/>
            <person name="Amirebrahimi M."/>
            <person name="Brakel J."/>
            <person name="Bostroem C."/>
            <person name="Chovatia M."/>
            <person name="Grimwood J."/>
            <person name="Jenkins J.W."/>
            <person name="Jueterbock A."/>
            <person name="Mraz A."/>
            <person name="Stam W.T."/>
            <person name="Tice H."/>
            <person name="Bornberg-Bauer E."/>
            <person name="Green P.J."/>
            <person name="Pearson G.A."/>
            <person name="Procaccini G."/>
            <person name="Duarte C.M."/>
            <person name="Schmutz J."/>
            <person name="Reusch T.B.H."/>
            <person name="Van de Peer Y."/>
        </authorList>
    </citation>
    <scope>NUCLEOTIDE SEQUENCE [LARGE SCALE GENOMIC DNA]</scope>
    <source>
        <strain evidence="2">cv. Finnish</strain>
    </source>
</reference>
<dbReference type="OMA" id="GRDVKMR"/>
<dbReference type="InterPro" id="IPR008507">
    <property type="entry name" value="DUF789"/>
</dbReference>
<dbReference type="EMBL" id="LFYR01000129">
    <property type="protein sequence ID" value="KMZ75670.1"/>
    <property type="molecule type" value="Genomic_DNA"/>
</dbReference>
<sequence>MIVANTRSRCFCGTRWKRESQNEQRYRSRSSSGGCCGGGSFGCGDVMKTVSTGMDLASTRKLEVRAKSEDFRKINLSTCCSCQPMMSSLDMFLHSTMPTVPVQYLSKTSMRALGTCNGEGKPYFALEGLWEFFTEWSAYGAGVPLVLNESGSVVQYYVPYLSGIQLYVESTVSSVITRGPGVDSDGEYSRDSSSDVSSDCELERSLKASTNWKHHYTANDSEHRLADLSLREKHNESLEGFSSDDSDVINSQACPLFEFFERDPPYSRVPLADKISQLACRFPRLMTLLSCDLSPASWMSVAWYPIYRIPTGTTLRDLDACFLTYHSLATPLGDGSTVDGPTIVQPQGTEDISKFSLPVFGLASYKMKGSVWTPNGGNERQHVQSLSQAADRWLRLRHADHPDYKFFTSRSAVRR</sequence>
<evidence type="ECO:0008006" key="3">
    <source>
        <dbReference type="Google" id="ProtNLM"/>
    </source>
</evidence>
<proteinExistence type="predicted"/>
<dbReference type="OrthoDB" id="784906at2759"/>
<comment type="caution">
    <text evidence="1">The sequence shown here is derived from an EMBL/GenBank/DDBJ whole genome shotgun (WGS) entry which is preliminary data.</text>
</comment>
<evidence type="ECO:0000313" key="2">
    <source>
        <dbReference type="Proteomes" id="UP000036987"/>
    </source>
</evidence>
<evidence type="ECO:0000313" key="1">
    <source>
        <dbReference type="EMBL" id="KMZ75670.1"/>
    </source>
</evidence>
<dbReference type="PANTHER" id="PTHR31343:SF42">
    <property type="entry name" value="T15D22.8"/>
    <property type="match status" value="1"/>
</dbReference>
<keyword evidence="2" id="KW-1185">Reference proteome</keyword>